<organism evidence="3">
    <name type="scientific">marine metagenome</name>
    <dbReference type="NCBI Taxonomy" id="408172"/>
    <lineage>
        <taxon>unclassified sequences</taxon>
        <taxon>metagenomes</taxon>
        <taxon>ecological metagenomes</taxon>
    </lineage>
</organism>
<feature type="transmembrane region" description="Helical" evidence="1">
    <location>
        <begin position="104"/>
        <end position="126"/>
    </location>
</feature>
<feature type="transmembrane region" description="Helical" evidence="1">
    <location>
        <begin position="81"/>
        <end position="98"/>
    </location>
</feature>
<feature type="non-terminal residue" evidence="3">
    <location>
        <position position="317"/>
    </location>
</feature>
<dbReference type="GO" id="GO:0022857">
    <property type="term" value="F:transmembrane transporter activity"/>
    <property type="evidence" value="ECO:0007669"/>
    <property type="project" value="InterPro"/>
</dbReference>
<dbReference type="SUPFAM" id="SSF103473">
    <property type="entry name" value="MFS general substrate transporter"/>
    <property type="match status" value="1"/>
</dbReference>
<evidence type="ECO:0000259" key="2">
    <source>
        <dbReference type="PROSITE" id="PS50850"/>
    </source>
</evidence>
<dbReference type="Pfam" id="PF07690">
    <property type="entry name" value="MFS_1"/>
    <property type="match status" value="1"/>
</dbReference>
<dbReference type="GO" id="GO:0005886">
    <property type="term" value="C:plasma membrane"/>
    <property type="evidence" value="ECO:0007669"/>
    <property type="project" value="TreeGrafter"/>
</dbReference>
<dbReference type="InterPro" id="IPR020846">
    <property type="entry name" value="MFS_dom"/>
</dbReference>
<feature type="transmembrane region" description="Helical" evidence="1">
    <location>
        <begin position="177"/>
        <end position="196"/>
    </location>
</feature>
<keyword evidence="1" id="KW-1133">Transmembrane helix</keyword>
<dbReference type="InterPro" id="IPR036259">
    <property type="entry name" value="MFS_trans_sf"/>
</dbReference>
<dbReference type="InterPro" id="IPR011701">
    <property type="entry name" value="MFS"/>
</dbReference>
<accession>A0A382FPL9</accession>
<gene>
    <name evidence="3" type="ORF">METZ01_LOCUS216775</name>
</gene>
<feature type="transmembrane region" description="Helical" evidence="1">
    <location>
        <begin position="249"/>
        <end position="272"/>
    </location>
</feature>
<dbReference type="PROSITE" id="PS50850">
    <property type="entry name" value="MFS"/>
    <property type="match status" value="1"/>
</dbReference>
<dbReference type="PANTHER" id="PTHR43129:SF1">
    <property type="entry name" value="FOSMIDOMYCIN RESISTANCE PROTEIN"/>
    <property type="match status" value="1"/>
</dbReference>
<feature type="transmembrane region" description="Helical" evidence="1">
    <location>
        <begin position="138"/>
        <end position="165"/>
    </location>
</feature>
<proteinExistence type="predicted"/>
<keyword evidence="1" id="KW-0812">Transmembrane</keyword>
<evidence type="ECO:0000256" key="1">
    <source>
        <dbReference type="SAM" id="Phobius"/>
    </source>
</evidence>
<feature type="domain" description="Major facilitator superfamily (MFS) profile" evidence="2">
    <location>
        <begin position="16"/>
        <end position="317"/>
    </location>
</feature>
<reference evidence="3" key="1">
    <citation type="submission" date="2018-05" db="EMBL/GenBank/DDBJ databases">
        <authorList>
            <person name="Lanie J.A."/>
            <person name="Ng W.-L."/>
            <person name="Kazmierczak K.M."/>
            <person name="Andrzejewski T.M."/>
            <person name="Davidsen T.M."/>
            <person name="Wayne K.J."/>
            <person name="Tettelin H."/>
            <person name="Glass J.I."/>
            <person name="Rusch D."/>
            <person name="Podicherti R."/>
            <person name="Tsui H.-C.T."/>
            <person name="Winkler M.E."/>
        </authorList>
    </citation>
    <scope>NUCLEOTIDE SEQUENCE</scope>
</reference>
<dbReference type="Gene3D" id="1.20.1250.20">
    <property type="entry name" value="MFS general substrate transporter like domains"/>
    <property type="match status" value="2"/>
</dbReference>
<evidence type="ECO:0000313" key="3">
    <source>
        <dbReference type="EMBL" id="SVB63921.1"/>
    </source>
</evidence>
<dbReference type="PANTHER" id="PTHR43129">
    <property type="entry name" value="FOSMIDOMYCIN RESISTANCE PROTEIN"/>
    <property type="match status" value="1"/>
</dbReference>
<protein>
    <recommendedName>
        <fullName evidence="2">Major facilitator superfamily (MFS) profile domain-containing protein</fullName>
    </recommendedName>
</protein>
<dbReference type="AlphaFoldDB" id="A0A382FPL9"/>
<dbReference type="EMBL" id="UINC01050674">
    <property type="protein sequence ID" value="SVB63921.1"/>
    <property type="molecule type" value="Genomic_DNA"/>
</dbReference>
<keyword evidence="1" id="KW-0472">Membrane</keyword>
<feature type="non-terminal residue" evidence="3">
    <location>
        <position position="1"/>
    </location>
</feature>
<feature type="transmembrane region" description="Helical" evidence="1">
    <location>
        <begin position="284"/>
        <end position="315"/>
    </location>
</feature>
<sequence>VTPPIGGSRKGQWWLYLVVFPVGHGAVDWGGGALWLLAPAMALSLGLSPLQVGMLFATRQLASGISQLPAGMIGDNLKRRGYFLLSTFWVVSVAQLVASGATNYWVIVGFLTLASFGTAAWHPVAMGTMVQWMPNRKGFVLAMHLTGGMVAEIVAPLLVGFLLLFLDWDKVLQINTLPTIILGLFFIKFAPMVIAPPENAGPAVKVPTFLRSIVQPGVLAILLVIILHNMSLVAFMSMAPLYLQESRGFSTGLTGIGVSLFLLGGAVTAPFIGHFSDKIGRNNLALWSLIGGGIFAWLITLVPSNIIIFPLLIIAGL</sequence>
<name>A0A382FPL9_9ZZZZ</name>
<feature type="transmembrane region" description="Helical" evidence="1">
    <location>
        <begin position="217"/>
        <end position="243"/>
    </location>
</feature>